<evidence type="ECO:0000313" key="12">
    <source>
        <dbReference type="EMBL" id="KAJ8983447.1"/>
    </source>
</evidence>
<keyword evidence="4" id="KW-0645">Protease</keyword>
<evidence type="ECO:0000259" key="11">
    <source>
        <dbReference type="Pfam" id="PF05649"/>
    </source>
</evidence>
<reference evidence="12" key="1">
    <citation type="journal article" date="2023" name="Insect Mol. Biol.">
        <title>Genome sequencing provides insights into the evolution of gene families encoding plant cell wall-degrading enzymes in longhorned beetles.</title>
        <authorList>
            <person name="Shin N.R."/>
            <person name="Okamura Y."/>
            <person name="Kirsch R."/>
            <person name="Pauchet Y."/>
        </authorList>
    </citation>
    <scope>NUCLEOTIDE SEQUENCE</scope>
    <source>
        <strain evidence="12">MMC_N1</strain>
    </source>
</reference>
<dbReference type="Gene3D" id="1.10.1380.10">
    <property type="entry name" value="Neutral endopeptidase , domain2"/>
    <property type="match status" value="1"/>
</dbReference>
<sequence>MRTETLLKQVFMMDVFIGFAVDANIYNGSENVIYIGLPYNTCPLPRKRRQQRHAKYADDKNDGEQDDEETQNQAVLDIMKFIIKEIIKNNTDTLPNDMVLQESIDVIRNISDFIIELNFNYTNPEMDEEDTYTTTFSKLQSLTDDFLDEPQPDIWIKYFNFLFMGTNVTINPNTDLLYTTEWEIQYLLRILHFILGTSDTHIELYMWWVTIYAMIINTSSDIVTYITRQMTYYGSSSSSIARSRSLECALLVNNYMGYAISYALADRSFPNKTKPKVDRMINDIKDAFVQHVNHITWMDSETKKVTLEKSREMITFVGDNKAGYLLGKHDKYHNFPQFKKKFVTLRIKHKRDWYSEPIEVNAFNSFSDNAINIPMAIISFPMYNLGLEVLNYGSIGAILGHELTHGFDNMGIKYKFCCIDLDYNLAHIECCLGKIKSGNIFAKYFFQINGLCPFWYLQNQSQDFLHFKISEIEIPYSFKIYLCITIKVIDILKHDKYGNYVQWWTNKTIESFEELTECFVEQYDNFTIEGVEQNIKGTYTLAENLADNGD</sequence>
<dbReference type="InterPro" id="IPR008753">
    <property type="entry name" value="Peptidase_M13_N"/>
</dbReference>
<comment type="cofactor">
    <cofactor evidence="1">
        <name>Zn(2+)</name>
        <dbReference type="ChEBI" id="CHEBI:29105"/>
    </cofactor>
</comment>
<dbReference type="InterPro" id="IPR042089">
    <property type="entry name" value="Peptidase_M13_dom_2"/>
</dbReference>
<accession>A0ABQ9K095</accession>
<keyword evidence="6" id="KW-0378">Hydrolase</keyword>
<evidence type="ECO:0000256" key="3">
    <source>
        <dbReference type="ARBA" id="ARBA00007357"/>
    </source>
</evidence>
<dbReference type="PANTHER" id="PTHR11733:SF133">
    <property type="entry name" value="PHOSPHATE-REGULATING NEUTRAL ENDOPEPTIDASE PHEX"/>
    <property type="match status" value="1"/>
</dbReference>
<evidence type="ECO:0000256" key="7">
    <source>
        <dbReference type="ARBA" id="ARBA00022833"/>
    </source>
</evidence>
<dbReference type="EMBL" id="JAPWTJ010000074">
    <property type="protein sequence ID" value="KAJ8983447.1"/>
    <property type="molecule type" value="Genomic_DNA"/>
</dbReference>
<evidence type="ECO:0000256" key="5">
    <source>
        <dbReference type="ARBA" id="ARBA00022723"/>
    </source>
</evidence>
<comment type="similarity">
    <text evidence="3">Belongs to the peptidase M13 family.</text>
</comment>
<dbReference type="InterPro" id="IPR000718">
    <property type="entry name" value="Peptidase_M13"/>
</dbReference>
<feature type="domain" description="Peptidase M13 N-terminal" evidence="11">
    <location>
        <begin position="11"/>
        <end position="318"/>
    </location>
</feature>
<evidence type="ECO:0000313" key="13">
    <source>
        <dbReference type="Proteomes" id="UP001162164"/>
    </source>
</evidence>
<feature type="domain" description="Peptidase M13 C-terminal" evidence="10">
    <location>
        <begin position="492"/>
        <end position="549"/>
    </location>
</feature>
<evidence type="ECO:0000256" key="9">
    <source>
        <dbReference type="SAM" id="MobiDB-lite"/>
    </source>
</evidence>
<dbReference type="Proteomes" id="UP001162164">
    <property type="component" value="Unassembled WGS sequence"/>
</dbReference>
<dbReference type="Pfam" id="PF01431">
    <property type="entry name" value="Peptidase_M13"/>
    <property type="match status" value="2"/>
</dbReference>
<feature type="domain" description="Peptidase M13 C-terminal" evidence="10">
    <location>
        <begin position="361"/>
        <end position="415"/>
    </location>
</feature>
<dbReference type="InterPro" id="IPR024079">
    <property type="entry name" value="MetalloPept_cat_dom_sf"/>
</dbReference>
<name>A0ABQ9K095_9CUCU</name>
<dbReference type="Gene3D" id="3.40.390.10">
    <property type="entry name" value="Collagenase (Catalytic Domain)"/>
    <property type="match status" value="1"/>
</dbReference>
<proteinExistence type="inferred from homology"/>
<gene>
    <name evidence="12" type="ORF">NQ317_013320</name>
</gene>
<keyword evidence="7" id="KW-0862">Zinc</keyword>
<dbReference type="PANTHER" id="PTHR11733">
    <property type="entry name" value="ZINC METALLOPROTEASE FAMILY M13 NEPRILYSIN-RELATED"/>
    <property type="match status" value="1"/>
</dbReference>
<organism evidence="12 13">
    <name type="scientific">Molorchus minor</name>
    <dbReference type="NCBI Taxonomy" id="1323400"/>
    <lineage>
        <taxon>Eukaryota</taxon>
        <taxon>Metazoa</taxon>
        <taxon>Ecdysozoa</taxon>
        <taxon>Arthropoda</taxon>
        <taxon>Hexapoda</taxon>
        <taxon>Insecta</taxon>
        <taxon>Pterygota</taxon>
        <taxon>Neoptera</taxon>
        <taxon>Endopterygota</taxon>
        <taxon>Coleoptera</taxon>
        <taxon>Polyphaga</taxon>
        <taxon>Cucujiformia</taxon>
        <taxon>Chrysomeloidea</taxon>
        <taxon>Cerambycidae</taxon>
        <taxon>Lamiinae</taxon>
        <taxon>Monochamini</taxon>
        <taxon>Molorchus</taxon>
    </lineage>
</organism>
<dbReference type="PRINTS" id="PR00786">
    <property type="entry name" value="NEPRILYSIN"/>
</dbReference>
<evidence type="ECO:0000256" key="2">
    <source>
        <dbReference type="ARBA" id="ARBA00004401"/>
    </source>
</evidence>
<evidence type="ECO:0000256" key="8">
    <source>
        <dbReference type="ARBA" id="ARBA00023049"/>
    </source>
</evidence>
<comment type="subcellular location">
    <subcellularLocation>
        <location evidence="2">Cell membrane</location>
        <topology evidence="2">Single-pass type II membrane protein</topology>
    </subcellularLocation>
</comment>
<keyword evidence="13" id="KW-1185">Reference proteome</keyword>
<evidence type="ECO:0000256" key="1">
    <source>
        <dbReference type="ARBA" id="ARBA00001947"/>
    </source>
</evidence>
<dbReference type="SUPFAM" id="SSF55486">
    <property type="entry name" value="Metalloproteases ('zincins'), catalytic domain"/>
    <property type="match status" value="2"/>
</dbReference>
<evidence type="ECO:0000256" key="4">
    <source>
        <dbReference type="ARBA" id="ARBA00022670"/>
    </source>
</evidence>
<evidence type="ECO:0000256" key="6">
    <source>
        <dbReference type="ARBA" id="ARBA00022801"/>
    </source>
</evidence>
<evidence type="ECO:0000259" key="10">
    <source>
        <dbReference type="Pfam" id="PF01431"/>
    </source>
</evidence>
<dbReference type="PROSITE" id="PS51885">
    <property type="entry name" value="NEPRILYSIN"/>
    <property type="match status" value="1"/>
</dbReference>
<dbReference type="Pfam" id="PF05649">
    <property type="entry name" value="Peptidase_M13_N"/>
    <property type="match status" value="1"/>
</dbReference>
<feature type="region of interest" description="Disordered" evidence="9">
    <location>
        <begin position="48"/>
        <end position="70"/>
    </location>
</feature>
<comment type="caution">
    <text evidence="12">The sequence shown here is derived from an EMBL/GenBank/DDBJ whole genome shotgun (WGS) entry which is preliminary data.</text>
</comment>
<keyword evidence="8" id="KW-0482">Metalloprotease</keyword>
<protein>
    <submittedName>
        <fullName evidence="12">Uncharacterized protein</fullName>
    </submittedName>
</protein>
<dbReference type="InterPro" id="IPR018497">
    <property type="entry name" value="Peptidase_M13_C"/>
</dbReference>
<keyword evidence="5" id="KW-0479">Metal-binding</keyword>